<dbReference type="Gene3D" id="3.40.50.620">
    <property type="entry name" value="HUPs"/>
    <property type="match status" value="1"/>
</dbReference>
<comment type="caution">
    <text evidence="3">The sequence shown here is derived from an EMBL/GenBank/DDBJ whole genome shotgun (WGS) entry which is preliminary data.</text>
</comment>
<evidence type="ECO:0000256" key="1">
    <source>
        <dbReference type="ARBA" id="ARBA00008791"/>
    </source>
</evidence>
<evidence type="ECO:0000259" key="2">
    <source>
        <dbReference type="Pfam" id="PF00582"/>
    </source>
</evidence>
<dbReference type="InterPro" id="IPR006015">
    <property type="entry name" value="Universal_stress_UspA"/>
</dbReference>
<feature type="non-terminal residue" evidence="3">
    <location>
        <position position="1"/>
    </location>
</feature>
<dbReference type="SUPFAM" id="SSF52402">
    <property type="entry name" value="Adenine nucleotide alpha hydrolases-like"/>
    <property type="match status" value="1"/>
</dbReference>
<dbReference type="PANTHER" id="PTHR46268:SF6">
    <property type="entry name" value="UNIVERSAL STRESS PROTEIN UP12"/>
    <property type="match status" value="1"/>
</dbReference>
<sequence length="175" mass="18469">VKKVLIATDGSSHAGKAVQLGSDIAAKYGAEVVLVHVLLRDHLSENLRHMAEVEYQLAEGGKSLYEAIAAIPNARFPVANLVPKDAQTPERALQAVAEHILAAAERTASEHGVSKTSKQIEDGNPASRILEVASDVNADMIVIGSRGLSDMKALLLGSVSHKLSNMASVTCVTVR</sequence>
<accession>X0S1J5</accession>
<dbReference type="AlphaFoldDB" id="X0S1J5"/>
<name>X0S1J5_9ZZZZ</name>
<reference evidence="3" key="1">
    <citation type="journal article" date="2014" name="Front. Microbiol.">
        <title>High frequency of phylogenetically diverse reductive dehalogenase-homologous genes in deep subseafloor sedimentary metagenomes.</title>
        <authorList>
            <person name="Kawai M."/>
            <person name="Futagami T."/>
            <person name="Toyoda A."/>
            <person name="Takaki Y."/>
            <person name="Nishi S."/>
            <person name="Hori S."/>
            <person name="Arai W."/>
            <person name="Tsubouchi T."/>
            <person name="Morono Y."/>
            <person name="Uchiyama I."/>
            <person name="Ito T."/>
            <person name="Fujiyama A."/>
            <person name="Inagaki F."/>
            <person name="Takami H."/>
        </authorList>
    </citation>
    <scope>NUCLEOTIDE SEQUENCE</scope>
    <source>
        <strain evidence="3">Expedition CK06-06</strain>
    </source>
</reference>
<organism evidence="3">
    <name type="scientific">marine sediment metagenome</name>
    <dbReference type="NCBI Taxonomy" id="412755"/>
    <lineage>
        <taxon>unclassified sequences</taxon>
        <taxon>metagenomes</taxon>
        <taxon>ecological metagenomes</taxon>
    </lineage>
</organism>
<comment type="similarity">
    <text evidence="1">Belongs to the universal stress protein A family.</text>
</comment>
<dbReference type="InterPro" id="IPR014729">
    <property type="entry name" value="Rossmann-like_a/b/a_fold"/>
</dbReference>
<dbReference type="CDD" id="cd00293">
    <property type="entry name" value="USP-like"/>
    <property type="match status" value="1"/>
</dbReference>
<dbReference type="Pfam" id="PF00582">
    <property type="entry name" value="Usp"/>
    <property type="match status" value="1"/>
</dbReference>
<gene>
    <name evidence="3" type="ORF">S01H1_17097</name>
</gene>
<proteinExistence type="inferred from homology"/>
<dbReference type="PRINTS" id="PR01438">
    <property type="entry name" value="UNVRSLSTRESS"/>
</dbReference>
<evidence type="ECO:0000313" key="3">
    <source>
        <dbReference type="EMBL" id="GAF69121.1"/>
    </source>
</evidence>
<feature type="domain" description="UspA" evidence="2">
    <location>
        <begin position="2"/>
        <end position="175"/>
    </location>
</feature>
<dbReference type="EMBL" id="BARS01009038">
    <property type="protein sequence ID" value="GAF69121.1"/>
    <property type="molecule type" value="Genomic_DNA"/>
</dbReference>
<dbReference type="PANTHER" id="PTHR46268">
    <property type="entry name" value="STRESS RESPONSE PROTEIN NHAX"/>
    <property type="match status" value="1"/>
</dbReference>
<dbReference type="InterPro" id="IPR006016">
    <property type="entry name" value="UspA"/>
</dbReference>
<protein>
    <recommendedName>
        <fullName evidence="2">UspA domain-containing protein</fullName>
    </recommendedName>
</protein>